<dbReference type="GeneID" id="89969407"/>
<keyword evidence="8" id="KW-1185">Reference proteome</keyword>
<dbReference type="PROSITE" id="PS50048">
    <property type="entry name" value="ZN2_CY6_FUNGAL_2"/>
    <property type="match status" value="1"/>
</dbReference>
<keyword evidence="3" id="KW-0238">DNA-binding</keyword>
<dbReference type="InterPro" id="IPR036864">
    <property type="entry name" value="Zn2-C6_fun-type_DNA-bd_sf"/>
</dbReference>
<evidence type="ECO:0000313" key="8">
    <source>
        <dbReference type="Proteomes" id="UP001358417"/>
    </source>
</evidence>
<accession>A0AAV9NW41</accession>
<dbReference type="CDD" id="cd12148">
    <property type="entry name" value="fungal_TF_MHR"/>
    <property type="match status" value="1"/>
</dbReference>
<organism evidence="7 8">
    <name type="scientific">Exophiala bonariae</name>
    <dbReference type="NCBI Taxonomy" id="1690606"/>
    <lineage>
        <taxon>Eukaryota</taxon>
        <taxon>Fungi</taxon>
        <taxon>Dikarya</taxon>
        <taxon>Ascomycota</taxon>
        <taxon>Pezizomycotina</taxon>
        <taxon>Eurotiomycetes</taxon>
        <taxon>Chaetothyriomycetidae</taxon>
        <taxon>Chaetothyriales</taxon>
        <taxon>Herpotrichiellaceae</taxon>
        <taxon>Exophiala</taxon>
    </lineage>
</organism>
<dbReference type="Gene3D" id="4.10.240.10">
    <property type="entry name" value="Zn(2)-C6 fungal-type DNA-binding domain"/>
    <property type="match status" value="1"/>
</dbReference>
<name>A0AAV9NW41_9EURO</name>
<dbReference type="SUPFAM" id="SSF57701">
    <property type="entry name" value="Zn2/Cys6 DNA-binding domain"/>
    <property type="match status" value="1"/>
</dbReference>
<proteinExistence type="predicted"/>
<evidence type="ECO:0000256" key="1">
    <source>
        <dbReference type="ARBA" id="ARBA00022723"/>
    </source>
</evidence>
<dbReference type="SMART" id="SM00066">
    <property type="entry name" value="GAL4"/>
    <property type="match status" value="1"/>
</dbReference>
<dbReference type="Proteomes" id="UP001358417">
    <property type="component" value="Unassembled WGS sequence"/>
</dbReference>
<dbReference type="InterPro" id="IPR052783">
    <property type="entry name" value="Metabolic/Drug-Res_Regulator"/>
</dbReference>
<dbReference type="PANTHER" id="PTHR47655:SF2">
    <property type="entry name" value="QUINIC ACID UTILIZATION ACTIVATOR"/>
    <property type="match status" value="1"/>
</dbReference>
<evidence type="ECO:0000313" key="7">
    <source>
        <dbReference type="EMBL" id="KAK5065347.1"/>
    </source>
</evidence>
<evidence type="ECO:0000259" key="6">
    <source>
        <dbReference type="PROSITE" id="PS50048"/>
    </source>
</evidence>
<dbReference type="Pfam" id="PF04082">
    <property type="entry name" value="Fungal_trans"/>
    <property type="match status" value="1"/>
</dbReference>
<dbReference type="CDD" id="cd00067">
    <property type="entry name" value="GAL4"/>
    <property type="match status" value="1"/>
</dbReference>
<dbReference type="InterPro" id="IPR001138">
    <property type="entry name" value="Zn2Cys6_DnaBD"/>
</dbReference>
<dbReference type="GO" id="GO:0008270">
    <property type="term" value="F:zinc ion binding"/>
    <property type="evidence" value="ECO:0007669"/>
    <property type="project" value="InterPro"/>
</dbReference>
<dbReference type="PANTHER" id="PTHR47655">
    <property type="entry name" value="QUINIC ACID UTILIZATION ACTIVATOR"/>
    <property type="match status" value="1"/>
</dbReference>
<keyword evidence="5" id="KW-0539">Nucleus</keyword>
<comment type="caution">
    <text evidence="7">The sequence shown here is derived from an EMBL/GenBank/DDBJ whole genome shotgun (WGS) entry which is preliminary data.</text>
</comment>
<sequence length="724" mass="81382">MSQRGTTMKRQRIAQACHQCRKRKSKCGGEYPACLVCLSGNRTCTYDESGFRKRGLQSGYVRGLEALLGLSLQDQAGHERRMRELLRSPSSRGRLNAGGITECADVWRHSMLARELEQIISHSEDSFGSASGVLSPLSDPEDICERPISGIADNDEDDEDDIGPDCEPSCENLQKGGASSPGPMVLTQLQLPEQAPELVDFYFSHIHCWLPMLERRDILRVLHSEKDVENSDPCLKCCLWAVIMLTLSRTKSIPEADQISKRILVALYLHLNNRLQEWRLEDVQALLIIVLLKIGLGEHQAAWILVGQAARMLLAHDHQPSRYNHTLLSCILLDNFLSALLNKKSCFPPDAPPFQPLDENLLEEWEPWNPPGVWEGREYPAKRSPLRAVSGFNMMSQLMHKISRLIHGQDDDIDYHAFLKELQIWKANLPAYQQMHRIQGSSPVVLNLELMWRFIVCSVVLRFNMEDPTIAQLALQNAHSILDIVQANICDENGSIPMLLGYLIQAQNSIETALEPQTPEFEDLVTKLRGLQYDLRRQWAPTDESAVPAIVHEDRYPDGMAEASRPSVSGTDFEGVQPLADPRLSGLIQDRDSSGAPWTQRADPITISRGQHHPRRMNGPQWSVETDENTFSERLDFLGVAQSTHSNDFDALLEGMSSFVPPKRSTLEPDFAQNLGFVNEDLDPEFLTFMHPEAMPDLSSLSAEVFDTSGHFEQGGRPSNSWTG</sequence>
<dbReference type="PROSITE" id="PS00463">
    <property type="entry name" value="ZN2_CY6_FUNGAL_1"/>
    <property type="match status" value="1"/>
</dbReference>
<dbReference type="GO" id="GO:0000981">
    <property type="term" value="F:DNA-binding transcription factor activity, RNA polymerase II-specific"/>
    <property type="evidence" value="ECO:0007669"/>
    <property type="project" value="InterPro"/>
</dbReference>
<evidence type="ECO:0000256" key="3">
    <source>
        <dbReference type="ARBA" id="ARBA00023125"/>
    </source>
</evidence>
<dbReference type="AlphaFoldDB" id="A0AAV9NW41"/>
<feature type="domain" description="Zn(2)-C6 fungal-type" evidence="6">
    <location>
        <begin position="16"/>
        <end position="46"/>
    </location>
</feature>
<dbReference type="GO" id="GO:0045944">
    <property type="term" value="P:positive regulation of transcription by RNA polymerase II"/>
    <property type="evidence" value="ECO:0007669"/>
    <property type="project" value="TreeGrafter"/>
</dbReference>
<dbReference type="EMBL" id="JAVRRD010000001">
    <property type="protein sequence ID" value="KAK5065347.1"/>
    <property type="molecule type" value="Genomic_DNA"/>
</dbReference>
<evidence type="ECO:0000256" key="2">
    <source>
        <dbReference type="ARBA" id="ARBA00023015"/>
    </source>
</evidence>
<dbReference type="GO" id="GO:0003677">
    <property type="term" value="F:DNA binding"/>
    <property type="evidence" value="ECO:0007669"/>
    <property type="project" value="UniProtKB-KW"/>
</dbReference>
<protein>
    <recommendedName>
        <fullName evidence="6">Zn(2)-C6 fungal-type domain-containing protein</fullName>
    </recommendedName>
</protein>
<evidence type="ECO:0000256" key="4">
    <source>
        <dbReference type="ARBA" id="ARBA00023163"/>
    </source>
</evidence>
<gene>
    <name evidence="7" type="ORF">LTR84_001185</name>
</gene>
<keyword evidence="4" id="KW-0804">Transcription</keyword>
<keyword evidence="1" id="KW-0479">Metal-binding</keyword>
<dbReference type="Pfam" id="PF00172">
    <property type="entry name" value="Zn_clus"/>
    <property type="match status" value="1"/>
</dbReference>
<evidence type="ECO:0000256" key="5">
    <source>
        <dbReference type="ARBA" id="ARBA00023242"/>
    </source>
</evidence>
<dbReference type="InterPro" id="IPR007219">
    <property type="entry name" value="XnlR_reg_dom"/>
</dbReference>
<reference evidence="7 8" key="1">
    <citation type="submission" date="2023-08" db="EMBL/GenBank/DDBJ databases">
        <title>Black Yeasts Isolated from many extreme environments.</title>
        <authorList>
            <person name="Coleine C."/>
            <person name="Stajich J.E."/>
            <person name="Selbmann L."/>
        </authorList>
    </citation>
    <scope>NUCLEOTIDE SEQUENCE [LARGE SCALE GENOMIC DNA]</scope>
    <source>
        <strain evidence="7 8">CCFEE 5792</strain>
    </source>
</reference>
<dbReference type="RefSeq" id="XP_064712671.1">
    <property type="nucleotide sequence ID" value="XM_064844811.1"/>
</dbReference>
<dbReference type="GO" id="GO:0006351">
    <property type="term" value="P:DNA-templated transcription"/>
    <property type="evidence" value="ECO:0007669"/>
    <property type="project" value="InterPro"/>
</dbReference>
<keyword evidence="2" id="KW-0805">Transcription regulation</keyword>